<dbReference type="Pfam" id="PF01627">
    <property type="entry name" value="Hpt"/>
    <property type="match status" value="1"/>
</dbReference>
<dbReference type="Gene3D" id="6.10.250.690">
    <property type="match status" value="1"/>
</dbReference>
<dbReference type="GO" id="GO:0000156">
    <property type="term" value="F:phosphorelay response regulator activity"/>
    <property type="evidence" value="ECO:0007669"/>
    <property type="project" value="TreeGrafter"/>
</dbReference>
<dbReference type="GO" id="GO:0005829">
    <property type="term" value="C:cytosol"/>
    <property type="evidence" value="ECO:0007669"/>
    <property type="project" value="TreeGrafter"/>
</dbReference>
<dbReference type="Pfam" id="PF00072">
    <property type="entry name" value="Response_reg"/>
    <property type="match status" value="1"/>
</dbReference>
<dbReference type="AlphaFoldDB" id="A0AA40VNY9"/>
<evidence type="ECO:0000256" key="5">
    <source>
        <dbReference type="ARBA" id="ARBA00023163"/>
    </source>
</evidence>
<dbReference type="CDD" id="cd00130">
    <property type="entry name" value="PAS"/>
    <property type="match status" value="1"/>
</dbReference>
<dbReference type="Gene3D" id="3.30.450.20">
    <property type="entry name" value="PAS domain"/>
    <property type="match status" value="1"/>
</dbReference>
<dbReference type="Pfam" id="PF08448">
    <property type="entry name" value="PAS_4"/>
    <property type="match status" value="1"/>
</dbReference>
<dbReference type="Pfam" id="PF13185">
    <property type="entry name" value="GAF_2"/>
    <property type="match status" value="1"/>
</dbReference>
<dbReference type="CDD" id="cd00383">
    <property type="entry name" value="trans_reg_C"/>
    <property type="match status" value="1"/>
</dbReference>
<feature type="compositionally biased region" description="Basic and acidic residues" evidence="9">
    <location>
        <begin position="226"/>
        <end position="246"/>
    </location>
</feature>
<dbReference type="Gene3D" id="1.20.120.160">
    <property type="entry name" value="HPT domain"/>
    <property type="match status" value="1"/>
</dbReference>
<feature type="DNA-binding region" description="OmpR/PhoB-type" evidence="8">
    <location>
        <begin position="124"/>
        <end position="223"/>
    </location>
</feature>
<evidence type="ECO:0000256" key="8">
    <source>
        <dbReference type="PROSITE-ProRule" id="PRU01091"/>
    </source>
</evidence>
<dbReference type="InterPro" id="IPR000014">
    <property type="entry name" value="PAS"/>
</dbReference>
<dbReference type="PANTHER" id="PTHR48111:SF15">
    <property type="entry name" value="OMPR SUBFAMILY"/>
    <property type="match status" value="1"/>
</dbReference>
<dbReference type="GO" id="GO:0032993">
    <property type="term" value="C:protein-DNA complex"/>
    <property type="evidence" value="ECO:0007669"/>
    <property type="project" value="TreeGrafter"/>
</dbReference>
<protein>
    <submittedName>
        <fullName evidence="14">Response regulator</fullName>
    </submittedName>
</protein>
<keyword evidence="1" id="KW-0808">Transferase</keyword>
<dbReference type="InterPro" id="IPR001789">
    <property type="entry name" value="Sig_transdc_resp-reg_receiver"/>
</dbReference>
<evidence type="ECO:0000256" key="9">
    <source>
        <dbReference type="SAM" id="MobiDB-lite"/>
    </source>
</evidence>
<dbReference type="GO" id="GO:0006355">
    <property type="term" value="P:regulation of DNA-templated transcription"/>
    <property type="evidence" value="ECO:0007669"/>
    <property type="project" value="InterPro"/>
</dbReference>
<dbReference type="SMART" id="SM00448">
    <property type="entry name" value="REC"/>
    <property type="match status" value="1"/>
</dbReference>
<evidence type="ECO:0000256" key="1">
    <source>
        <dbReference type="ARBA" id="ARBA00022679"/>
    </source>
</evidence>
<keyword evidence="3" id="KW-0805">Transcription regulation</keyword>
<dbReference type="InterPro" id="IPR008207">
    <property type="entry name" value="Sig_transdc_His_kin_Hpt_dom"/>
</dbReference>
<dbReference type="InterPro" id="IPR036388">
    <property type="entry name" value="WH-like_DNA-bd_sf"/>
</dbReference>
<name>A0AA40VNY9_9NOST</name>
<dbReference type="InterPro" id="IPR011006">
    <property type="entry name" value="CheY-like_superfamily"/>
</dbReference>
<evidence type="ECO:0000313" key="14">
    <source>
        <dbReference type="EMBL" id="MBD6614774.1"/>
    </source>
</evidence>
<evidence type="ECO:0000256" key="4">
    <source>
        <dbReference type="ARBA" id="ARBA00023125"/>
    </source>
</evidence>
<dbReference type="SUPFAM" id="SSF52172">
    <property type="entry name" value="CheY-like"/>
    <property type="match status" value="1"/>
</dbReference>
<evidence type="ECO:0000259" key="10">
    <source>
        <dbReference type="PROSITE" id="PS50110"/>
    </source>
</evidence>
<dbReference type="InterPro" id="IPR036641">
    <property type="entry name" value="HPT_dom_sf"/>
</dbReference>
<keyword evidence="15" id="KW-1185">Reference proteome</keyword>
<keyword evidence="5" id="KW-0804">Transcription</keyword>
<dbReference type="InterPro" id="IPR029016">
    <property type="entry name" value="GAF-like_dom_sf"/>
</dbReference>
<feature type="domain" description="HPt" evidence="12">
    <location>
        <begin position="268"/>
        <end position="379"/>
    </location>
</feature>
<dbReference type="SUPFAM" id="SSF55785">
    <property type="entry name" value="PYP-like sensor domain (PAS domain)"/>
    <property type="match status" value="1"/>
</dbReference>
<keyword evidence="7" id="KW-0597">Phosphoprotein</keyword>
<dbReference type="GO" id="GO:0016301">
    <property type="term" value="F:kinase activity"/>
    <property type="evidence" value="ECO:0007669"/>
    <property type="project" value="UniProtKB-KW"/>
</dbReference>
<dbReference type="Gene3D" id="3.30.450.40">
    <property type="match status" value="1"/>
</dbReference>
<dbReference type="InterPro" id="IPR035965">
    <property type="entry name" value="PAS-like_dom_sf"/>
</dbReference>
<feature type="modified residue" description="4-aspartylphosphate" evidence="7">
    <location>
        <position position="51"/>
    </location>
</feature>
<dbReference type="Pfam" id="PF00486">
    <property type="entry name" value="Trans_reg_C"/>
    <property type="match status" value="1"/>
</dbReference>
<evidence type="ECO:0000256" key="6">
    <source>
        <dbReference type="PROSITE-ProRule" id="PRU00110"/>
    </source>
</evidence>
<dbReference type="InterPro" id="IPR001867">
    <property type="entry name" value="OmpR/PhoB-type_DNA-bd"/>
</dbReference>
<dbReference type="PROSITE" id="PS51755">
    <property type="entry name" value="OMPR_PHOB"/>
    <property type="match status" value="1"/>
</dbReference>
<dbReference type="PANTHER" id="PTHR48111">
    <property type="entry name" value="REGULATOR OF RPOS"/>
    <property type="match status" value="1"/>
</dbReference>
<dbReference type="Gene3D" id="3.40.50.2300">
    <property type="match status" value="1"/>
</dbReference>
<comment type="caution">
    <text evidence="14">The sequence shown here is derived from an EMBL/GenBank/DDBJ whole genome shotgun (WGS) entry which is preliminary data.</text>
</comment>
<dbReference type="InterPro" id="IPR013656">
    <property type="entry name" value="PAS_4"/>
</dbReference>
<evidence type="ECO:0000256" key="2">
    <source>
        <dbReference type="ARBA" id="ARBA00022777"/>
    </source>
</evidence>
<accession>A0AA40VNY9</accession>
<feature type="modified residue" description="Phosphohistidine" evidence="6">
    <location>
        <position position="319"/>
    </location>
</feature>
<evidence type="ECO:0000259" key="12">
    <source>
        <dbReference type="PROSITE" id="PS50894"/>
    </source>
</evidence>
<dbReference type="Gene3D" id="1.10.10.10">
    <property type="entry name" value="Winged helix-like DNA-binding domain superfamily/Winged helix DNA-binding domain"/>
    <property type="match status" value="1"/>
</dbReference>
<dbReference type="Proteomes" id="UP001165986">
    <property type="component" value="Unassembled WGS sequence"/>
</dbReference>
<evidence type="ECO:0000259" key="13">
    <source>
        <dbReference type="PROSITE" id="PS51755"/>
    </source>
</evidence>
<dbReference type="PROSITE" id="PS50110">
    <property type="entry name" value="RESPONSE_REGULATORY"/>
    <property type="match status" value="1"/>
</dbReference>
<feature type="region of interest" description="Disordered" evidence="9">
    <location>
        <begin position="226"/>
        <end position="263"/>
    </location>
</feature>
<evidence type="ECO:0000256" key="7">
    <source>
        <dbReference type="PROSITE-ProRule" id="PRU00169"/>
    </source>
</evidence>
<organism evidence="14 15">
    <name type="scientific">Komarekiella delphini-convector SJRDD-AB1</name>
    <dbReference type="NCBI Taxonomy" id="2593771"/>
    <lineage>
        <taxon>Bacteria</taxon>
        <taxon>Bacillati</taxon>
        <taxon>Cyanobacteriota</taxon>
        <taxon>Cyanophyceae</taxon>
        <taxon>Nostocales</taxon>
        <taxon>Nostocaceae</taxon>
        <taxon>Komarekiella</taxon>
        <taxon>Komarekiella delphini-convector</taxon>
    </lineage>
</organism>
<dbReference type="SUPFAM" id="SSF47226">
    <property type="entry name" value="Histidine-containing phosphotransfer domain, HPT domain"/>
    <property type="match status" value="1"/>
</dbReference>
<dbReference type="InterPro" id="IPR003018">
    <property type="entry name" value="GAF"/>
</dbReference>
<feature type="domain" description="Response regulatory" evidence="10">
    <location>
        <begin position="2"/>
        <end position="116"/>
    </location>
</feature>
<evidence type="ECO:0000256" key="3">
    <source>
        <dbReference type="ARBA" id="ARBA00023015"/>
    </source>
</evidence>
<evidence type="ECO:0000259" key="11">
    <source>
        <dbReference type="PROSITE" id="PS50113"/>
    </source>
</evidence>
<dbReference type="GO" id="GO:0000976">
    <property type="term" value="F:transcription cis-regulatory region binding"/>
    <property type="evidence" value="ECO:0007669"/>
    <property type="project" value="TreeGrafter"/>
</dbReference>
<evidence type="ECO:0000313" key="15">
    <source>
        <dbReference type="Proteomes" id="UP001165986"/>
    </source>
</evidence>
<dbReference type="InterPro" id="IPR000700">
    <property type="entry name" value="PAS-assoc_C"/>
</dbReference>
<keyword evidence="2" id="KW-0418">Kinase</keyword>
<dbReference type="NCBIfam" id="TIGR00229">
    <property type="entry name" value="sensory_box"/>
    <property type="match status" value="1"/>
</dbReference>
<feature type="domain" description="OmpR/PhoB-type" evidence="13">
    <location>
        <begin position="124"/>
        <end position="223"/>
    </location>
</feature>
<dbReference type="SMART" id="SM00862">
    <property type="entry name" value="Trans_reg_C"/>
    <property type="match status" value="1"/>
</dbReference>
<gene>
    <name evidence="14" type="ORF">FNW02_02590</name>
</gene>
<dbReference type="PROSITE" id="PS50894">
    <property type="entry name" value="HPT"/>
    <property type="match status" value="1"/>
</dbReference>
<sequence>MKILVVEDDKLNAHVLTTVLTGQNYVVEVATDGDVAWDLIQTYDYDLILLDIILPKLDGISLCRQIRSGGLQVPILLLTGRDSGHEKAIGLDAGADDYVVKPFNEEELVARVRALLRRGGNTSQPVLEWRGLRLDPSSCEVTYASNLLSLTPKEYALLELFLRNSRRVFSCGMILEHLWSYDDTPTEEAVRTHIKGLRHKLKAVGVSSDLIETIYGIGYRLKPLEGEGGKGKRGEGEKGRGKEGGKISHAKARMHRSQEEDLSKQQQTLRAVAGVWQQFKGRVDEQVSVLEQAVAALNSESPLVQGDRNLLLEAAQEAHTLAGSLGTFGFTLGSKLARKIERLLNSEQILSVSEITNLECWVKLLRQEIEGDNEVAAISALPSGAELSVSVVKGDCTLTHSTQVIELENRWRTIFDAEPECVKVIAVDGTLLEINPAGILMLEANNTAALIGKSVYKLIAPEYQEAFRQLNASVCQGNKGILQFEMISCEGNRRWVETHAVPLCYDDGKVVLLAITRDITPHKQAEAKIRRLNRKLQTLSSCNQVLFRAKDEFDLLQQICQILVKIGGYRLAWVGFAEDDIAKSIRPVSQAGYEDGYLQSLNLTWANTSHEQSPMGIAIRTGEICIVQNILTDHNYQIWQSHTINRGYASAIALPLIINGQTFAALNIYAAEPDTFDADEVKVLQALAADLAYGIVTLRNQRDRQLAKTAELISVNRQLQSELDEHRQTHKELRLSQARFARILDIADDAIISIGHDLYGTTSTSHSQPRIE</sequence>
<reference evidence="14" key="1">
    <citation type="submission" date="2019-07" db="EMBL/GenBank/DDBJ databases">
        <title>Toxilogical consequences of a new and cryptic species of cyanobacteria (Komarekiella delphini-convector) recovered from the epidermis of a bottlenose dolphin and 1500 ft. in the air.</title>
        <authorList>
            <person name="Brown A.O."/>
            <person name="Dvorak P."/>
            <person name="Villanueva C.D."/>
            <person name="Foss A.J."/>
            <person name="Garvey A.D."/>
            <person name="Gibson Q.A."/>
            <person name="Johansen J.R."/>
            <person name="Casamatta D.A."/>
        </authorList>
    </citation>
    <scope>NUCLEOTIDE SEQUENCE</scope>
    <source>
        <strain evidence="14">SJRDD-AB1</strain>
    </source>
</reference>
<proteinExistence type="predicted"/>
<feature type="domain" description="PAC" evidence="11">
    <location>
        <begin position="480"/>
        <end position="531"/>
    </location>
</feature>
<keyword evidence="4 8" id="KW-0238">DNA-binding</keyword>
<dbReference type="PROSITE" id="PS50113">
    <property type="entry name" value="PAC"/>
    <property type="match status" value="1"/>
</dbReference>
<dbReference type="EMBL" id="VJXY01000001">
    <property type="protein sequence ID" value="MBD6614774.1"/>
    <property type="molecule type" value="Genomic_DNA"/>
</dbReference>
<dbReference type="SUPFAM" id="SSF55781">
    <property type="entry name" value="GAF domain-like"/>
    <property type="match status" value="1"/>
</dbReference>
<dbReference type="InterPro" id="IPR039420">
    <property type="entry name" value="WalR-like"/>
</dbReference>